<dbReference type="AlphaFoldDB" id="A0A8H5GDT0"/>
<name>A0A8H5GDT0_9AGAR</name>
<accession>A0A8H5GDT0</accession>
<dbReference type="EMBL" id="JAACJM010000036">
    <property type="protein sequence ID" value="KAF5362940.1"/>
    <property type="molecule type" value="Genomic_DNA"/>
</dbReference>
<gene>
    <name evidence="2" type="ORF">D9758_007071</name>
</gene>
<organism evidence="2 3">
    <name type="scientific">Tetrapyrgos nigripes</name>
    <dbReference type="NCBI Taxonomy" id="182062"/>
    <lineage>
        <taxon>Eukaryota</taxon>
        <taxon>Fungi</taxon>
        <taxon>Dikarya</taxon>
        <taxon>Basidiomycota</taxon>
        <taxon>Agaricomycotina</taxon>
        <taxon>Agaricomycetes</taxon>
        <taxon>Agaricomycetidae</taxon>
        <taxon>Agaricales</taxon>
        <taxon>Marasmiineae</taxon>
        <taxon>Marasmiaceae</taxon>
        <taxon>Tetrapyrgos</taxon>
    </lineage>
</organism>
<reference evidence="2 3" key="1">
    <citation type="journal article" date="2020" name="ISME J.">
        <title>Uncovering the hidden diversity of litter-decomposition mechanisms in mushroom-forming fungi.</title>
        <authorList>
            <person name="Floudas D."/>
            <person name="Bentzer J."/>
            <person name="Ahren D."/>
            <person name="Johansson T."/>
            <person name="Persson P."/>
            <person name="Tunlid A."/>
        </authorList>
    </citation>
    <scope>NUCLEOTIDE SEQUENCE [LARGE SCALE GENOMIC DNA]</scope>
    <source>
        <strain evidence="2 3">CBS 291.85</strain>
    </source>
</reference>
<protein>
    <submittedName>
        <fullName evidence="2">Uncharacterized protein</fullName>
    </submittedName>
</protein>
<comment type="caution">
    <text evidence="2">The sequence shown here is derived from an EMBL/GenBank/DDBJ whole genome shotgun (WGS) entry which is preliminary data.</text>
</comment>
<sequence length="314" mass="34768">MSNSRHQHRTQSPVEQRRGPSPAYHTSGNINNHHDRSDIQVVYNTVHGSQRVSTSHNSSTTRGSYNTQNFTAAFSHNTDSNQWDSNNCVEGNVGSFNGTTIQQIMSSFGSNAMPFPDRVPTNFTSGSYYSHNHNSNLVGSGNTISNNRECFNATARERSTVGSANTYQNFGNQSNAIGYNMNDHQSTTSHNSRLLNAQQQSGSTVWSYNVDSNRFDSDNHIEDNVRAFNGVRMDQNPISAIFGVRASNNPFAQNLPLDPNAAGGITLYSHNENSNHSNSRNTISNNTDSFNSVNPQGQMEFDVAFWDLLPHHKN</sequence>
<evidence type="ECO:0000313" key="3">
    <source>
        <dbReference type="Proteomes" id="UP000559256"/>
    </source>
</evidence>
<feature type="region of interest" description="Disordered" evidence="1">
    <location>
        <begin position="1"/>
        <end position="34"/>
    </location>
</feature>
<evidence type="ECO:0000313" key="2">
    <source>
        <dbReference type="EMBL" id="KAF5362940.1"/>
    </source>
</evidence>
<keyword evidence="3" id="KW-1185">Reference proteome</keyword>
<evidence type="ECO:0000256" key="1">
    <source>
        <dbReference type="SAM" id="MobiDB-lite"/>
    </source>
</evidence>
<dbReference type="Proteomes" id="UP000559256">
    <property type="component" value="Unassembled WGS sequence"/>
</dbReference>
<proteinExistence type="predicted"/>